<dbReference type="PANTHER" id="PTHR31286">
    <property type="entry name" value="GLYCINE-RICH CELL WALL STRUCTURAL PROTEIN 1.8-LIKE"/>
    <property type="match status" value="1"/>
</dbReference>
<evidence type="ECO:0000313" key="3">
    <source>
        <dbReference type="EMBL" id="MBA0780607.1"/>
    </source>
</evidence>
<dbReference type="InterPro" id="IPR001878">
    <property type="entry name" value="Znf_CCHC"/>
</dbReference>
<dbReference type="PANTHER" id="PTHR31286:SF167">
    <property type="entry name" value="OS09G0268800 PROTEIN"/>
    <property type="match status" value="1"/>
</dbReference>
<keyword evidence="1" id="KW-0863">Zinc-finger</keyword>
<proteinExistence type="predicted"/>
<dbReference type="AlphaFoldDB" id="A0A7J9F5N2"/>
<organism evidence="3 4">
    <name type="scientific">Gossypium trilobum</name>
    <dbReference type="NCBI Taxonomy" id="34281"/>
    <lineage>
        <taxon>Eukaryota</taxon>
        <taxon>Viridiplantae</taxon>
        <taxon>Streptophyta</taxon>
        <taxon>Embryophyta</taxon>
        <taxon>Tracheophyta</taxon>
        <taxon>Spermatophyta</taxon>
        <taxon>Magnoliopsida</taxon>
        <taxon>eudicotyledons</taxon>
        <taxon>Gunneridae</taxon>
        <taxon>Pentapetalae</taxon>
        <taxon>rosids</taxon>
        <taxon>malvids</taxon>
        <taxon>Malvales</taxon>
        <taxon>Malvaceae</taxon>
        <taxon>Malvoideae</taxon>
        <taxon>Gossypium</taxon>
    </lineage>
</organism>
<sequence>MLSVKGSRVVPSSKPTLICTVWMTKLYKPESFRAHMKSIWKTRKKFEIQMVGQNLFLISFELADDLELILEGRPWFFRNNVILFDRLCQAVDRDQIRLTSSPYWMKIDSISPKFDKKDLMHAIGATFGGILRSEINEDSCRLRVNFDVQRPLRRGIFVSTSAVSKVWVPFKYENLPMFCFGCGRLGHGLSNCTQLTHERISKINENPPYSLALKAESKLFGKESIKFNAWIKKVGAQCLYTGGEKAAQISTVEVAGDNNEMGGHRNVGNCWEERR</sequence>
<dbReference type="InterPro" id="IPR040256">
    <property type="entry name" value="At4g02000-like"/>
</dbReference>
<dbReference type="EMBL" id="JABEZW010000011">
    <property type="protein sequence ID" value="MBA0780607.1"/>
    <property type="molecule type" value="Genomic_DNA"/>
</dbReference>
<dbReference type="Pfam" id="PF14392">
    <property type="entry name" value="zf-CCHC_4"/>
    <property type="match status" value="1"/>
</dbReference>
<dbReference type="InterPro" id="IPR025836">
    <property type="entry name" value="Zn_knuckle_CX2CX4HX4C"/>
</dbReference>
<accession>A0A7J9F5N2</accession>
<dbReference type="PROSITE" id="PS50158">
    <property type="entry name" value="ZF_CCHC"/>
    <property type="match status" value="1"/>
</dbReference>
<evidence type="ECO:0000313" key="4">
    <source>
        <dbReference type="Proteomes" id="UP000593568"/>
    </source>
</evidence>
<dbReference type="GO" id="GO:0008270">
    <property type="term" value="F:zinc ion binding"/>
    <property type="evidence" value="ECO:0007669"/>
    <property type="project" value="UniProtKB-KW"/>
</dbReference>
<evidence type="ECO:0000256" key="1">
    <source>
        <dbReference type="PROSITE-ProRule" id="PRU00047"/>
    </source>
</evidence>
<protein>
    <recommendedName>
        <fullName evidence="2">CCHC-type domain-containing protein</fullName>
    </recommendedName>
</protein>
<evidence type="ECO:0000259" key="2">
    <source>
        <dbReference type="PROSITE" id="PS50158"/>
    </source>
</evidence>
<name>A0A7J9F5N2_9ROSI</name>
<comment type="caution">
    <text evidence="3">The sequence shown here is derived from an EMBL/GenBank/DDBJ whole genome shotgun (WGS) entry which is preliminary data.</text>
</comment>
<keyword evidence="1" id="KW-0862">Zinc</keyword>
<feature type="domain" description="CCHC-type" evidence="2">
    <location>
        <begin position="179"/>
        <end position="194"/>
    </location>
</feature>
<gene>
    <name evidence="3" type="ORF">Gotri_004690</name>
</gene>
<dbReference type="Pfam" id="PF14111">
    <property type="entry name" value="DUF4283"/>
    <property type="match status" value="1"/>
</dbReference>
<dbReference type="GO" id="GO:0003676">
    <property type="term" value="F:nucleic acid binding"/>
    <property type="evidence" value="ECO:0007669"/>
    <property type="project" value="InterPro"/>
</dbReference>
<keyword evidence="1" id="KW-0479">Metal-binding</keyword>
<dbReference type="Proteomes" id="UP000593568">
    <property type="component" value="Unassembled WGS sequence"/>
</dbReference>
<dbReference type="InterPro" id="IPR025558">
    <property type="entry name" value="DUF4283"/>
</dbReference>
<keyword evidence="4" id="KW-1185">Reference proteome</keyword>
<reference evidence="3 4" key="1">
    <citation type="journal article" date="2019" name="Genome Biol. Evol.">
        <title>Insights into the evolution of the New World diploid cottons (Gossypium, subgenus Houzingenia) based on genome sequencing.</title>
        <authorList>
            <person name="Grover C.E."/>
            <person name="Arick M.A. 2nd"/>
            <person name="Thrash A."/>
            <person name="Conover J.L."/>
            <person name="Sanders W.S."/>
            <person name="Peterson D.G."/>
            <person name="Frelichowski J.E."/>
            <person name="Scheffler J.A."/>
            <person name="Scheffler B.E."/>
            <person name="Wendel J.F."/>
        </authorList>
    </citation>
    <scope>NUCLEOTIDE SEQUENCE [LARGE SCALE GENOMIC DNA]</scope>
    <source>
        <strain evidence="3">8</strain>
        <tissue evidence="3">Leaf</tissue>
    </source>
</reference>